<protein>
    <submittedName>
        <fullName evidence="1">YolD-like family protein</fullName>
    </submittedName>
</protein>
<keyword evidence="2" id="KW-1185">Reference proteome</keyword>
<name>A0ABR8SWU3_9BACL</name>
<accession>A0ABR8SWU3</accession>
<dbReference type="EMBL" id="JACSQL010000002">
    <property type="protein sequence ID" value="MBD7967783.1"/>
    <property type="molecule type" value="Genomic_DNA"/>
</dbReference>
<organism evidence="1 2">
    <name type="scientific">Paenibacillus gallinarum</name>
    <dbReference type="NCBI Taxonomy" id="2762232"/>
    <lineage>
        <taxon>Bacteria</taxon>
        <taxon>Bacillati</taxon>
        <taxon>Bacillota</taxon>
        <taxon>Bacilli</taxon>
        <taxon>Bacillales</taxon>
        <taxon>Paenibacillaceae</taxon>
        <taxon>Paenibacillus</taxon>
    </lineage>
</organism>
<dbReference type="Pfam" id="PF08863">
    <property type="entry name" value="YolD"/>
    <property type="match status" value="1"/>
</dbReference>
<sequence length="111" mass="13055">MAKKLRGNGLFESSRMVLPEHREAWIRREESKKARTKPVLDDQEIQQIEYLLVESFNKRVPVVLTLFDPIEDQRVVGVVTSINSYLREVKLVVFEDDWQWIKLKDIISASI</sequence>
<reference evidence="1 2" key="1">
    <citation type="submission" date="2020-08" db="EMBL/GenBank/DDBJ databases">
        <title>A Genomic Blueprint of the Chicken Gut Microbiome.</title>
        <authorList>
            <person name="Gilroy R."/>
            <person name="Ravi A."/>
            <person name="Getino M."/>
            <person name="Pursley I."/>
            <person name="Horton D.L."/>
            <person name="Alikhan N.-F."/>
            <person name="Baker D."/>
            <person name="Gharbi K."/>
            <person name="Hall N."/>
            <person name="Watson M."/>
            <person name="Adriaenssens E.M."/>
            <person name="Foster-Nyarko E."/>
            <person name="Jarju S."/>
            <person name="Secka A."/>
            <person name="Antonio M."/>
            <person name="Oren A."/>
            <person name="Chaudhuri R."/>
            <person name="La Ragione R.M."/>
            <person name="Hildebrand F."/>
            <person name="Pallen M.J."/>
        </authorList>
    </citation>
    <scope>NUCLEOTIDE SEQUENCE [LARGE SCALE GENOMIC DNA]</scope>
    <source>
        <strain evidence="1 2">Sa2BVA9</strain>
    </source>
</reference>
<gene>
    <name evidence="1" type="ORF">H9647_06895</name>
</gene>
<dbReference type="InterPro" id="IPR014962">
    <property type="entry name" value="YolD"/>
</dbReference>
<evidence type="ECO:0000313" key="2">
    <source>
        <dbReference type="Proteomes" id="UP000608071"/>
    </source>
</evidence>
<proteinExistence type="predicted"/>
<dbReference type="Proteomes" id="UP000608071">
    <property type="component" value="Unassembled WGS sequence"/>
</dbReference>
<comment type="caution">
    <text evidence="1">The sequence shown here is derived from an EMBL/GenBank/DDBJ whole genome shotgun (WGS) entry which is preliminary data.</text>
</comment>
<dbReference type="RefSeq" id="WP_191799021.1">
    <property type="nucleotide sequence ID" value="NZ_JACSQL010000002.1"/>
</dbReference>
<evidence type="ECO:0000313" key="1">
    <source>
        <dbReference type="EMBL" id="MBD7967783.1"/>
    </source>
</evidence>